<evidence type="ECO:0000313" key="2">
    <source>
        <dbReference type="EMBL" id="QDT09818.1"/>
    </source>
</evidence>
<dbReference type="Proteomes" id="UP000319817">
    <property type="component" value="Chromosome"/>
</dbReference>
<feature type="compositionally biased region" description="Basic and acidic residues" evidence="1">
    <location>
        <begin position="101"/>
        <end position="111"/>
    </location>
</feature>
<accession>A0A517NRP7</accession>
<evidence type="ECO:0000256" key="1">
    <source>
        <dbReference type="SAM" id="MobiDB-lite"/>
    </source>
</evidence>
<dbReference type="InterPro" id="IPR007486">
    <property type="entry name" value="YebE"/>
</dbReference>
<dbReference type="AlphaFoldDB" id="A0A517NRP7"/>
<reference evidence="2 3" key="1">
    <citation type="submission" date="2019-02" db="EMBL/GenBank/DDBJ databases">
        <title>Deep-cultivation of Planctomycetes and their phenomic and genomic characterization uncovers novel biology.</title>
        <authorList>
            <person name="Wiegand S."/>
            <person name="Jogler M."/>
            <person name="Boedeker C."/>
            <person name="Pinto D."/>
            <person name="Vollmers J."/>
            <person name="Rivas-Marin E."/>
            <person name="Kohn T."/>
            <person name="Peeters S.H."/>
            <person name="Heuer A."/>
            <person name="Rast P."/>
            <person name="Oberbeckmann S."/>
            <person name="Bunk B."/>
            <person name="Jeske O."/>
            <person name="Meyerdierks A."/>
            <person name="Storesund J.E."/>
            <person name="Kallscheuer N."/>
            <person name="Luecker S."/>
            <person name="Lage O.M."/>
            <person name="Pohl T."/>
            <person name="Merkel B.J."/>
            <person name="Hornburger P."/>
            <person name="Mueller R.-W."/>
            <person name="Bruemmer F."/>
            <person name="Labrenz M."/>
            <person name="Spormann A.M."/>
            <person name="Op den Camp H."/>
            <person name="Overmann J."/>
            <person name="Amann R."/>
            <person name="Jetten M.S.M."/>
            <person name="Mascher T."/>
            <person name="Medema M.H."/>
            <person name="Devos D.P."/>
            <person name="Kaster A.-K."/>
            <person name="Ovreas L."/>
            <person name="Rohde M."/>
            <person name="Galperin M.Y."/>
            <person name="Jogler C."/>
        </authorList>
    </citation>
    <scope>NUCLEOTIDE SEQUENCE [LARGE SCALE GENOMIC DNA]</scope>
    <source>
        <strain evidence="2 3">K23_9</strain>
    </source>
</reference>
<name>A0A517NRP7_9BACT</name>
<gene>
    <name evidence="2" type="ORF">K239x_17690</name>
</gene>
<organism evidence="2 3">
    <name type="scientific">Stieleria marina</name>
    <dbReference type="NCBI Taxonomy" id="1930275"/>
    <lineage>
        <taxon>Bacteria</taxon>
        <taxon>Pseudomonadati</taxon>
        <taxon>Planctomycetota</taxon>
        <taxon>Planctomycetia</taxon>
        <taxon>Pirellulales</taxon>
        <taxon>Pirellulaceae</taxon>
        <taxon>Stieleria</taxon>
    </lineage>
</organism>
<dbReference type="EMBL" id="CP036526">
    <property type="protein sequence ID" value="QDT09818.1"/>
    <property type="molecule type" value="Genomic_DNA"/>
</dbReference>
<dbReference type="RefSeq" id="WP_419189825.1">
    <property type="nucleotide sequence ID" value="NZ_CP036526.1"/>
</dbReference>
<proteinExistence type="predicted"/>
<feature type="region of interest" description="Disordered" evidence="1">
    <location>
        <begin position="69"/>
        <end position="114"/>
    </location>
</feature>
<dbReference type="SUPFAM" id="SSF158682">
    <property type="entry name" value="TerB-like"/>
    <property type="match status" value="1"/>
</dbReference>
<sequence length="232" mass="26377">MDAVRILGAMLSQRAARNGGRGAVLGQVLNGVAEAHDARMHQQQHRDPRFDHSRHPPLERMVRDSVSRYHHGGGQLYPPGSQWVNQHRPAKPPTVRGVPRPRHDDHDDHRHGSGLGYNQRAELLTLAMIMAAQADGKLDAAEQDNIVQQLQPLDRAESDFLRREFGRRHDVHDFVHNVPVGMEYEVYQVSLMAMHLDTKREADYLRSLAECLRIEPQVCNQIHQRVGAPTLY</sequence>
<protein>
    <submittedName>
        <fullName evidence="2">Uncharacterized protein</fullName>
    </submittedName>
</protein>
<dbReference type="InterPro" id="IPR029024">
    <property type="entry name" value="TerB-like"/>
</dbReference>
<evidence type="ECO:0000313" key="3">
    <source>
        <dbReference type="Proteomes" id="UP000319817"/>
    </source>
</evidence>
<dbReference type="Pfam" id="PF04391">
    <property type="entry name" value="DUF533"/>
    <property type="match status" value="1"/>
</dbReference>
<keyword evidence="3" id="KW-1185">Reference proteome</keyword>